<evidence type="ECO:0000259" key="3">
    <source>
        <dbReference type="Pfam" id="PF25426"/>
    </source>
</evidence>
<dbReference type="Pfam" id="PF25426">
    <property type="entry name" value="AAA_lid_BCS1"/>
    <property type="match status" value="1"/>
</dbReference>
<organism evidence="4 5">
    <name type="scientific">Rhipicephalus sanguineus</name>
    <name type="common">Brown dog tick</name>
    <name type="synonym">Ixodes sanguineus</name>
    <dbReference type="NCBI Taxonomy" id="34632"/>
    <lineage>
        <taxon>Eukaryota</taxon>
        <taxon>Metazoa</taxon>
        <taxon>Ecdysozoa</taxon>
        <taxon>Arthropoda</taxon>
        <taxon>Chelicerata</taxon>
        <taxon>Arachnida</taxon>
        <taxon>Acari</taxon>
        <taxon>Parasitiformes</taxon>
        <taxon>Ixodida</taxon>
        <taxon>Ixodoidea</taxon>
        <taxon>Ixodidae</taxon>
        <taxon>Rhipicephalinae</taxon>
        <taxon>Rhipicephalus</taxon>
        <taxon>Rhipicephalus</taxon>
    </lineage>
</organism>
<dbReference type="EMBL" id="JABSTV010001249">
    <property type="protein sequence ID" value="KAH7963652.1"/>
    <property type="molecule type" value="Genomic_DNA"/>
</dbReference>
<name>A0A9D4Q424_RHISA</name>
<evidence type="ECO:0000256" key="2">
    <source>
        <dbReference type="ARBA" id="ARBA00022840"/>
    </source>
</evidence>
<evidence type="ECO:0000256" key="1">
    <source>
        <dbReference type="ARBA" id="ARBA00022741"/>
    </source>
</evidence>
<comment type="caution">
    <text evidence="4">The sequence shown here is derived from an EMBL/GenBank/DDBJ whole genome shotgun (WGS) entry which is preliminary data.</text>
</comment>
<evidence type="ECO:0000313" key="4">
    <source>
        <dbReference type="EMBL" id="KAH7963652.1"/>
    </source>
</evidence>
<keyword evidence="5" id="KW-1185">Reference proteome</keyword>
<feature type="domain" description="Mitochondrial chaperone BCS1-like ATPase lid" evidence="3">
    <location>
        <begin position="69"/>
        <end position="128"/>
    </location>
</feature>
<protein>
    <recommendedName>
        <fullName evidence="3">Mitochondrial chaperone BCS1-like ATPase lid domain-containing protein</fullName>
    </recommendedName>
</protein>
<keyword evidence="1" id="KW-0547">Nucleotide-binding</keyword>
<reference evidence="4" key="1">
    <citation type="journal article" date="2020" name="Cell">
        <title>Large-Scale Comparative Analyses of Tick Genomes Elucidate Their Genetic Diversity and Vector Capacities.</title>
        <authorList>
            <consortium name="Tick Genome and Microbiome Consortium (TIGMIC)"/>
            <person name="Jia N."/>
            <person name="Wang J."/>
            <person name="Shi W."/>
            <person name="Du L."/>
            <person name="Sun Y."/>
            <person name="Zhan W."/>
            <person name="Jiang J.F."/>
            <person name="Wang Q."/>
            <person name="Zhang B."/>
            <person name="Ji P."/>
            <person name="Bell-Sakyi L."/>
            <person name="Cui X.M."/>
            <person name="Yuan T.T."/>
            <person name="Jiang B.G."/>
            <person name="Yang W.F."/>
            <person name="Lam T.T."/>
            <person name="Chang Q.C."/>
            <person name="Ding S.J."/>
            <person name="Wang X.J."/>
            <person name="Zhu J.G."/>
            <person name="Ruan X.D."/>
            <person name="Zhao L."/>
            <person name="Wei J.T."/>
            <person name="Ye R.Z."/>
            <person name="Que T.C."/>
            <person name="Du C.H."/>
            <person name="Zhou Y.H."/>
            <person name="Cheng J.X."/>
            <person name="Dai P.F."/>
            <person name="Guo W.B."/>
            <person name="Han X.H."/>
            <person name="Huang E.J."/>
            <person name="Li L.F."/>
            <person name="Wei W."/>
            <person name="Gao Y.C."/>
            <person name="Liu J.Z."/>
            <person name="Shao H.Z."/>
            <person name="Wang X."/>
            <person name="Wang C.C."/>
            <person name="Yang T.C."/>
            <person name="Huo Q.B."/>
            <person name="Li W."/>
            <person name="Chen H.Y."/>
            <person name="Chen S.E."/>
            <person name="Zhou L.G."/>
            <person name="Ni X.B."/>
            <person name="Tian J.H."/>
            <person name="Sheng Y."/>
            <person name="Liu T."/>
            <person name="Pan Y.S."/>
            <person name="Xia L.Y."/>
            <person name="Li J."/>
            <person name="Zhao F."/>
            <person name="Cao W.C."/>
        </authorList>
    </citation>
    <scope>NUCLEOTIDE SEQUENCE</scope>
    <source>
        <strain evidence="4">Rsan-2018</strain>
    </source>
</reference>
<dbReference type="VEuPathDB" id="VectorBase:RSAN_038157"/>
<keyword evidence="2" id="KW-0067">ATP-binding</keyword>
<dbReference type="GO" id="GO:0005524">
    <property type="term" value="F:ATP binding"/>
    <property type="evidence" value="ECO:0007669"/>
    <property type="project" value="UniProtKB-KW"/>
</dbReference>
<evidence type="ECO:0000313" key="5">
    <source>
        <dbReference type="Proteomes" id="UP000821837"/>
    </source>
</evidence>
<gene>
    <name evidence="4" type="ORF">HPB52_022320</name>
</gene>
<proteinExistence type="predicted"/>
<accession>A0A9D4Q424</accession>
<reference evidence="4" key="2">
    <citation type="submission" date="2021-09" db="EMBL/GenBank/DDBJ databases">
        <authorList>
            <person name="Jia N."/>
            <person name="Wang J."/>
            <person name="Shi W."/>
            <person name="Du L."/>
            <person name="Sun Y."/>
            <person name="Zhan W."/>
            <person name="Jiang J."/>
            <person name="Wang Q."/>
            <person name="Zhang B."/>
            <person name="Ji P."/>
            <person name="Sakyi L.B."/>
            <person name="Cui X."/>
            <person name="Yuan T."/>
            <person name="Jiang B."/>
            <person name="Yang W."/>
            <person name="Lam T.T.-Y."/>
            <person name="Chang Q."/>
            <person name="Ding S."/>
            <person name="Wang X."/>
            <person name="Zhu J."/>
            <person name="Ruan X."/>
            <person name="Zhao L."/>
            <person name="Wei J."/>
            <person name="Que T."/>
            <person name="Du C."/>
            <person name="Cheng J."/>
            <person name="Dai P."/>
            <person name="Han X."/>
            <person name="Huang E."/>
            <person name="Gao Y."/>
            <person name="Liu J."/>
            <person name="Shao H."/>
            <person name="Ye R."/>
            <person name="Li L."/>
            <person name="Wei W."/>
            <person name="Wang X."/>
            <person name="Wang C."/>
            <person name="Huo Q."/>
            <person name="Li W."/>
            <person name="Guo W."/>
            <person name="Chen H."/>
            <person name="Chen S."/>
            <person name="Zhou L."/>
            <person name="Zhou L."/>
            <person name="Ni X."/>
            <person name="Tian J."/>
            <person name="Zhou Y."/>
            <person name="Sheng Y."/>
            <person name="Liu T."/>
            <person name="Pan Y."/>
            <person name="Xia L."/>
            <person name="Li J."/>
            <person name="Zhao F."/>
            <person name="Cao W."/>
        </authorList>
    </citation>
    <scope>NUCLEOTIDE SEQUENCE</scope>
    <source>
        <strain evidence="4">Rsan-2018</strain>
        <tissue evidence="4">Larvae</tissue>
    </source>
</reference>
<dbReference type="AlphaFoldDB" id="A0A9D4Q424"/>
<dbReference type="Proteomes" id="UP000821837">
    <property type="component" value="Chromosome 3"/>
</dbReference>
<sequence length="132" mass="14505">MFSNKRPLAGSVVVGLPRAPDSHFSHSCRGPCQRAARLVPVVEPSPLDPALIRPGRVDVREFVGPASDHQLAALFRRFYPHEGEADAGAFVQAVRQEFGETPLSMALVQGYFLFHKDDPRSAIRNVAQMAKL</sequence>
<dbReference type="InterPro" id="IPR057495">
    <property type="entry name" value="AAA_lid_BCS1"/>
</dbReference>